<dbReference type="RefSeq" id="WP_183344910.1">
    <property type="nucleotide sequence ID" value="NZ_JACHNU010000008.1"/>
</dbReference>
<dbReference type="EC" id="2.1.2.9" evidence="2 5"/>
<dbReference type="InterPro" id="IPR005793">
    <property type="entry name" value="Formyl_trans_C"/>
</dbReference>
<dbReference type="Pfam" id="PF02911">
    <property type="entry name" value="Formyl_trans_C"/>
    <property type="match status" value="1"/>
</dbReference>
<sequence length="311" mass="32579">MRTVYLGTSDFAAAILRRLADSPHRPQLVVTRPDRPKGRGRKLQSPPVADAARELGIELDQPADVNGEEARARIAAARPDAVIVCAFGALIKEPLLSEHEILNVHPSLLPRWRGAAPLERALMAGDEETGVAIMRLTAGLDSGPVCLVEPTPVAPRETYGTLAPRLERIGGDLLVRALDERPPFAEQPEEGVTYAEKIGPEDRTLDPVRDDAATLDRVVRGLTPHVGARLPLPASDPPAFLGVAAALPLDGEEVAALAVAAPAPGALAAAGDRLLLGAAGGTVLELERVQPPGGKAMPAADYLRGRGLPGA</sequence>
<dbReference type="Proteomes" id="UP000585272">
    <property type="component" value="Unassembled WGS sequence"/>
</dbReference>
<keyword evidence="4 5" id="KW-0648">Protein biosynthesis</keyword>
<dbReference type="AlphaFoldDB" id="A0A840IHY3"/>
<proteinExistence type="inferred from homology"/>
<evidence type="ECO:0000259" key="7">
    <source>
        <dbReference type="Pfam" id="PF00551"/>
    </source>
</evidence>
<dbReference type="Gene3D" id="3.40.50.12230">
    <property type="match status" value="1"/>
</dbReference>
<feature type="binding site" evidence="5">
    <location>
        <begin position="107"/>
        <end position="110"/>
    </location>
    <ligand>
        <name>(6S)-5,6,7,8-tetrahydrofolate</name>
        <dbReference type="ChEBI" id="CHEBI:57453"/>
    </ligand>
</feature>
<dbReference type="HAMAP" id="MF_00182">
    <property type="entry name" value="Formyl_trans"/>
    <property type="match status" value="1"/>
</dbReference>
<dbReference type="EMBL" id="JACHNU010000008">
    <property type="protein sequence ID" value="MBB4664667.1"/>
    <property type="molecule type" value="Genomic_DNA"/>
</dbReference>
<dbReference type="InterPro" id="IPR002376">
    <property type="entry name" value="Formyl_transf_N"/>
</dbReference>
<dbReference type="SUPFAM" id="SSF53328">
    <property type="entry name" value="Formyltransferase"/>
    <property type="match status" value="1"/>
</dbReference>
<evidence type="ECO:0000259" key="8">
    <source>
        <dbReference type="Pfam" id="PF02911"/>
    </source>
</evidence>
<reference evidence="9 10" key="1">
    <citation type="submission" date="2020-08" db="EMBL/GenBank/DDBJ databases">
        <title>Genomic Encyclopedia of Archaeal and Bacterial Type Strains, Phase II (KMG-II): from individual species to whole genera.</title>
        <authorList>
            <person name="Goeker M."/>
        </authorList>
    </citation>
    <scope>NUCLEOTIDE SEQUENCE [LARGE SCALE GENOMIC DNA]</scope>
    <source>
        <strain evidence="9 10">DSM 23288</strain>
    </source>
</reference>
<keyword evidence="3 5" id="KW-0808">Transferase</keyword>
<dbReference type="InterPro" id="IPR005794">
    <property type="entry name" value="Fmt"/>
</dbReference>
<comment type="catalytic activity">
    <reaction evidence="5">
        <text>L-methionyl-tRNA(fMet) + (6R)-10-formyltetrahydrofolate = N-formyl-L-methionyl-tRNA(fMet) + (6S)-5,6,7,8-tetrahydrofolate + H(+)</text>
        <dbReference type="Rhea" id="RHEA:24380"/>
        <dbReference type="Rhea" id="RHEA-COMP:9952"/>
        <dbReference type="Rhea" id="RHEA-COMP:9953"/>
        <dbReference type="ChEBI" id="CHEBI:15378"/>
        <dbReference type="ChEBI" id="CHEBI:57453"/>
        <dbReference type="ChEBI" id="CHEBI:78530"/>
        <dbReference type="ChEBI" id="CHEBI:78844"/>
        <dbReference type="ChEBI" id="CHEBI:195366"/>
        <dbReference type="EC" id="2.1.2.9"/>
    </reaction>
</comment>
<evidence type="ECO:0000256" key="4">
    <source>
        <dbReference type="ARBA" id="ARBA00022917"/>
    </source>
</evidence>
<comment type="caution">
    <text evidence="9">The sequence shown here is derived from an EMBL/GenBank/DDBJ whole genome shotgun (WGS) entry which is preliminary data.</text>
</comment>
<dbReference type="PANTHER" id="PTHR11138:SF5">
    <property type="entry name" value="METHIONYL-TRNA FORMYLTRANSFERASE, MITOCHONDRIAL"/>
    <property type="match status" value="1"/>
</dbReference>
<dbReference type="GO" id="GO:0005829">
    <property type="term" value="C:cytosol"/>
    <property type="evidence" value="ECO:0007669"/>
    <property type="project" value="TreeGrafter"/>
</dbReference>
<evidence type="ECO:0000256" key="6">
    <source>
        <dbReference type="SAM" id="MobiDB-lite"/>
    </source>
</evidence>
<dbReference type="CDD" id="cd08646">
    <property type="entry name" value="FMT_core_Met-tRNA-FMT_N"/>
    <property type="match status" value="1"/>
</dbReference>
<gene>
    <name evidence="5" type="primary">fmt</name>
    <name evidence="9" type="ORF">BDZ31_004282</name>
</gene>
<dbReference type="InterPro" id="IPR036477">
    <property type="entry name" value="Formyl_transf_N_sf"/>
</dbReference>
<dbReference type="InterPro" id="IPR011034">
    <property type="entry name" value="Formyl_transferase-like_C_sf"/>
</dbReference>
<comment type="similarity">
    <text evidence="1 5">Belongs to the Fmt family.</text>
</comment>
<dbReference type="PANTHER" id="PTHR11138">
    <property type="entry name" value="METHIONYL-TRNA FORMYLTRANSFERASE"/>
    <property type="match status" value="1"/>
</dbReference>
<name>A0A840IHY3_9ACTN</name>
<evidence type="ECO:0000256" key="2">
    <source>
        <dbReference type="ARBA" id="ARBA00012261"/>
    </source>
</evidence>
<evidence type="ECO:0000256" key="3">
    <source>
        <dbReference type="ARBA" id="ARBA00022679"/>
    </source>
</evidence>
<feature type="region of interest" description="Disordered" evidence="6">
    <location>
        <begin position="26"/>
        <end position="48"/>
    </location>
</feature>
<feature type="domain" description="Formyl transferase N-terminal" evidence="7">
    <location>
        <begin position="1"/>
        <end position="178"/>
    </location>
</feature>
<feature type="domain" description="Formyl transferase C-terminal" evidence="8">
    <location>
        <begin position="197"/>
        <end position="306"/>
    </location>
</feature>
<dbReference type="Pfam" id="PF00551">
    <property type="entry name" value="Formyl_trans_N"/>
    <property type="match status" value="1"/>
</dbReference>
<protein>
    <recommendedName>
        <fullName evidence="2 5">Methionyl-tRNA formyltransferase</fullName>
        <ecNumber evidence="2 5">2.1.2.9</ecNumber>
    </recommendedName>
</protein>
<dbReference type="GO" id="GO:0004479">
    <property type="term" value="F:methionyl-tRNA formyltransferase activity"/>
    <property type="evidence" value="ECO:0007669"/>
    <property type="project" value="UniProtKB-UniRule"/>
</dbReference>
<organism evidence="9 10">
    <name type="scientific">Conexibacter arvalis</name>
    <dbReference type="NCBI Taxonomy" id="912552"/>
    <lineage>
        <taxon>Bacteria</taxon>
        <taxon>Bacillati</taxon>
        <taxon>Actinomycetota</taxon>
        <taxon>Thermoleophilia</taxon>
        <taxon>Solirubrobacterales</taxon>
        <taxon>Conexibacteraceae</taxon>
        <taxon>Conexibacter</taxon>
    </lineage>
</organism>
<comment type="function">
    <text evidence="5">Attaches a formyl group to the free amino group of methionyl-tRNA(fMet). The formyl group appears to play a dual role in the initiator identity of N-formylmethionyl-tRNA by promoting its recognition by IF2 and preventing the misappropriation of this tRNA by the elongation apparatus.</text>
</comment>
<evidence type="ECO:0000256" key="1">
    <source>
        <dbReference type="ARBA" id="ARBA00010699"/>
    </source>
</evidence>
<keyword evidence="10" id="KW-1185">Reference proteome</keyword>
<accession>A0A840IHY3</accession>
<evidence type="ECO:0000313" key="9">
    <source>
        <dbReference type="EMBL" id="MBB4664667.1"/>
    </source>
</evidence>
<dbReference type="SUPFAM" id="SSF50486">
    <property type="entry name" value="FMT C-terminal domain-like"/>
    <property type="match status" value="1"/>
</dbReference>
<evidence type="ECO:0000313" key="10">
    <source>
        <dbReference type="Proteomes" id="UP000585272"/>
    </source>
</evidence>
<evidence type="ECO:0000256" key="5">
    <source>
        <dbReference type="HAMAP-Rule" id="MF_00182"/>
    </source>
</evidence>
<dbReference type="InterPro" id="IPR041711">
    <property type="entry name" value="Met-tRNA-FMT_N"/>
</dbReference>